<sequence length="146" mass="17106">MMRFLIRRKNITEEDLNERYAEDPNLVLRIKKWILTSYAYRRDIVHRLAELLNVDEDHVIDVLSRARSCSGLYGLHSEVEQAERLLDNVDDEVITLAVLMDVVSDGKLSEALEDELLRMFEGRKSVPIDRKELTKFFTSLRERGII</sequence>
<accession>A0A832T958</accession>
<gene>
    <name evidence="1" type="ORF">HA336_03990</name>
</gene>
<dbReference type="GeneID" id="1477768"/>
<proteinExistence type="predicted"/>
<dbReference type="Pfam" id="PF09218">
    <property type="entry name" value="EhaM"/>
    <property type="match status" value="1"/>
</dbReference>
<protein>
    <submittedName>
        <fullName evidence="1">DUF1959 family protein</fullName>
    </submittedName>
</protein>
<evidence type="ECO:0000313" key="1">
    <source>
        <dbReference type="EMBL" id="HII70375.1"/>
    </source>
</evidence>
<evidence type="ECO:0000313" key="2">
    <source>
        <dbReference type="Proteomes" id="UP000619545"/>
    </source>
</evidence>
<dbReference type="Proteomes" id="UP000619545">
    <property type="component" value="Unassembled WGS sequence"/>
</dbReference>
<dbReference type="InterPro" id="IPR036606">
    <property type="entry name" value="EhaM-like_sf"/>
</dbReference>
<dbReference type="EMBL" id="DUJS01000004">
    <property type="protein sequence ID" value="HII70375.1"/>
    <property type="molecule type" value="Genomic_DNA"/>
</dbReference>
<organism evidence="1 2">
    <name type="scientific">Methanopyrus kandleri</name>
    <dbReference type="NCBI Taxonomy" id="2320"/>
    <lineage>
        <taxon>Archaea</taxon>
        <taxon>Methanobacteriati</taxon>
        <taxon>Methanobacteriota</taxon>
        <taxon>Methanomada group</taxon>
        <taxon>Methanopyri</taxon>
        <taxon>Methanopyrales</taxon>
        <taxon>Methanopyraceae</taxon>
        <taxon>Methanopyrus</taxon>
    </lineage>
</organism>
<dbReference type="SUPFAM" id="SSF101332">
    <property type="entry name" value="Hypothetical protein MTH393"/>
    <property type="match status" value="1"/>
</dbReference>
<dbReference type="AlphaFoldDB" id="A0A832T958"/>
<reference evidence="1" key="1">
    <citation type="journal article" date="2020" name="bioRxiv">
        <title>A rank-normalized archaeal taxonomy based on genome phylogeny resolves widespread incomplete and uneven classifications.</title>
        <authorList>
            <person name="Rinke C."/>
            <person name="Chuvochina M."/>
            <person name="Mussig A.J."/>
            <person name="Chaumeil P.-A."/>
            <person name="Waite D.W."/>
            <person name="Whitman W.B."/>
            <person name="Parks D.H."/>
            <person name="Hugenholtz P."/>
        </authorList>
    </citation>
    <scope>NUCLEOTIDE SEQUENCE</scope>
    <source>
        <strain evidence="1">UBA8853</strain>
    </source>
</reference>
<dbReference type="Gene3D" id="1.10.3070.10">
    <property type="entry name" value="EhaM-like"/>
    <property type="match status" value="1"/>
</dbReference>
<dbReference type="RefSeq" id="WP_011018835.1">
    <property type="nucleotide sequence ID" value="NZ_DUJS01000004.1"/>
</dbReference>
<dbReference type="InterPro" id="IPR012056">
    <property type="entry name" value="NiFe_EhaM"/>
</dbReference>
<comment type="caution">
    <text evidence="1">The sequence shown here is derived from an EMBL/GenBank/DDBJ whole genome shotgun (WGS) entry which is preliminary data.</text>
</comment>
<name>A0A832T958_9EURY</name>